<dbReference type="InterPro" id="IPR035919">
    <property type="entry name" value="EAL_sf"/>
</dbReference>
<dbReference type="SUPFAM" id="SSF55785">
    <property type="entry name" value="PYP-like sensor domain (PAS domain)"/>
    <property type="match status" value="2"/>
</dbReference>
<dbReference type="InterPro" id="IPR035965">
    <property type="entry name" value="PAS-like_dom_sf"/>
</dbReference>
<evidence type="ECO:0000259" key="2">
    <source>
        <dbReference type="PROSITE" id="PS50113"/>
    </source>
</evidence>
<dbReference type="SMART" id="SM00086">
    <property type="entry name" value="PAC"/>
    <property type="match status" value="2"/>
</dbReference>
<dbReference type="InterPro" id="IPR043128">
    <property type="entry name" value="Rev_trsase/Diguanyl_cyclase"/>
</dbReference>
<reference evidence="5 6" key="1">
    <citation type="submission" date="2019-12" db="EMBL/GenBank/DDBJ databases">
        <title>Comparative genomics gives insights into the taxonomy of the Azoarcus-Aromatoleum group and reveals separate origins of nif in the plant-associated Azoarcus and non-plant-associated Aromatoleum sub-groups.</title>
        <authorList>
            <person name="Lafos M."/>
            <person name="Maluk M."/>
            <person name="Batista M."/>
            <person name="Junghare M."/>
            <person name="Carmona M."/>
            <person name="Faoro H."/>
            <person name="Cruz L.M."/>
            <person name="Battistoni F."/>
            <person name="De Souza E."/>
            <person name="Pedrosa F."/>
            <person name="Chen W.-M."/>
            <person name="Poole P.S."/>
            <person name="Dixon R.A."/>
            <person name="James E.K."/>
        </authorList>
    </citation>
    <scope>NUCLEOTIDE SEQUENCE [LARGE SCALE GENOMIC DNA]</scope>
    <source>
        <strain evidence="5 6">22Lin</strain>
    </source>
</reference>
<dbReference type="InterPro" id="IPR000014">
    <property type="entry name" value="PAS"/>
</dbReference>
<organism evidence="5 6">
    <name type="scientific">Aromatoleum diolicum</name>
    <dbReference type="NCBI Taxonomy" id="75796"/>
    <lineage>
        <taxon>Bacteria</taxon>
        <taxon>Pseudomonadati</taxon>
        <taxon>Pseudomonadota</taxon>
        <taxon>Betaproteobacteria</taxon>
        <taxon>Rhodocyclales</taxon>
        <taxon>Rhodocyclaceae</taxon>
        <taxon>Aromatoleum</taxon>
    </lineage>
</organism>
<feature type="domain" description="GGDEF" evidence="4">
    <location>
        <begin position="340"/>
        <end position="477"/>
    </location>
</feature>
<evidence type="ECO:0000259" key="1">
    <source>
        <dbReference type="PROSITE" id="PS50112"/>
    </source>
</evidence>
<evidence type="ECO:0000259" key="4">
    <source>
        <dbReference type="PROSITE" id="PS50887"/>
    </source>
</evidence>
<dbReference type="EMBL" id="WTVQ01000005">
    <property type="protein sequence ID" value="NMG74023.1"/>
    <property type="molecule type" value="Genomic_DNA"/>
</dbReference>
<dbReference type="Pfam" id="PF00563">
    <property type="entry name" value="EAL"/>
    <property type="match status" value="1"/>
</dbReference>
<feature type="domain" description="EAL" evidence="3">
    <location>
        <begin position="486"/>
        <end position="740"/>
    </location>
</feature>
<protein>
    <submittedName>
        <fullName evidence="5">EAL domain-containing protein</fullName>
    </submittedName>
</protein>
<dbReference type="CDD" id="cd01948">
    <property type="entry name" value="EAL"/>
    <property type="match status" value="1"/>
</dbReference>
<dbReference type="Gene3D" id="3.30.450.20">
    <property type="entry name" value="PAS domain"/>
    <property type="match status" value="2"/>
</dbReference>
<dbReference type="RefSeq" id="WP_169259177.1">
    <property type="nucleotide sequence ID" value="NZ_WTVQ01000005.1"/>
</dbReference>
<dbReference type="InterPro" id="IPR001610">
    <property type="entry name" value="PAC"/>
</dbReference>
<dbReference type="PROSITE" id="PS50883">
    <property type="entry name" value="EAL"/>
    <property type="match status" value="1"/>
</dbReference>
<dbReference type="SMART" id="SM00091">
    <property type="entry name" value="PAS"/>
    <property type="match status" value="2"/>
</dbReference>
<name>A0ABX1Q7N7_9RHOO</name>
<comment type="caution">
    <text evidence="5">The sequence shown here is derived from an EMBL/GenBank/DDBJ whole genome shotgun (WGS) entry which is preliminary data.</text>
</comment>
<dbReference type="InterPro" id="IPR052155">
    <property type="entry name" value="Biofilm_reg_signaling"/>
</dbReference>
<dbReference type="Proteomes" id="UP000648984">
    <property type="component" value="Unassembled WGS sequence"/>
</dbReference>
<dbReference type="Gene3D" id="3.30.70.270">
    <property type="match status" value="1"/>
</dbReference>
<dbReference type="SUPFAM" id="SSF141868">
    <property type="entry name" value="EAL domain-like"/>
    <property type="match status" value="1"/>
</dbReference>
<evidence type="ECO:0000313" key="6">
    <source>
        <dbReference type="Proteomes" id="UP000648984"/>
    </source>
</evidence>
<dbReference type="NCBIfam" id="TIGR00254">
    <property type="entry name" value="GGDEF"/>
    <property type="match status" value="1"/>
</dbReference>
<dbReference type="PROSITE" id="PS50887">
    <property type="entry name" value="GGDEF"/>
    <property type="match status" value="1"/>
</dbReference>
<dbReference type="PANTHER" id="PTHR44757:SF2">
    <property type="entry name" value="BIOFILM ARCHITECTURE MAINTENANCE PROTEIN MBAA"/>
    <property type="match status" value="1"/>
</dbReference>
<dbReference type="NCBIfam" id="TIGR00229">
    <property type="entry name" value="sensory_box"/>
    <property type="match status" value="2"/>
</dbReference>
<feature type="domain" description="PAC" evidence="2">
    <location>
        <begin position="256"/>
        <end position="308"/>
    </location>
</feature>
<evidence type="ECO:0000259" key="3">
    <source>
        <dbReference type="PROSITE" id="PS50883"/>
    </source>
</evidence>
<dbReference type="CDD" id="cd01949">
    <property type="entry name" value="GGDEF"/>
    <property type="match status" value="1"/>
</dbReference>
<dbReference type="InterPro" id="IPR001633">
    <property type="entry name" value="EAL_dom"/>
</dbReference>
<dbReference type="SMART" id="SM00052">
    <property type="entry name" value="EAL"/>
    <property type="match status" value="1"/>
</dbReference>
<proteinExistence type="predicted"/>
<dbReference type="PANTHER" id="PTHR44757">
    <property type="entry name" value="DIGUANYLATE CYCLASE DGCP"/>
    <property type="match status" value="1"/>
</dbReference>
<accession>A0ABX1Q7N7</accession>
<dbReference type="InterPro" id="IPR000700">
    <property type="entry name" value="PAS-assoc_C"/>
</dbReference>
<dbReference type="PROSITE" id="PS50112">
    <property type="entry name" value="PAS"/>
    <property type="match status" value="1"/>
</dbReference>
<dbReference type="Pfam" id="PF00990">
    <property type="entry name" value="GGDEF"/>
    <property type="match status" value="1"/>
</dbReference>
<dbReference type="InterPro" id="IPR029787">
    <property type="entry name" value="Nucleotide_cyclase"/>
</dbReference>
<dbReference type="SMART" id="SM00267">
    <property type="entry name" value="GGDEF"/>
    <property type="match status" value="1"/>
</dbReference>
<dbReference type="CDD" id="cd00130">
    <property type="entry name" value="PAS"/>
    <property type="match status" value="1"/>
</dbReference>
<dbReference type="PROSITE" id="PS50113">
    <property type="entry name" value="PAC"/>
    <property type="match status" value="1"/>
</dbReference>
<keyword evidence="6" id="KW-1185">Reference proteome</keyword>
<dbReference type="SUPFAM" id="SSF55073">
    <property type="entry name" value="Nucleotide cyclase"/>
    <property type="match status" value="1"/>
</dbReference>
<dbReference type="Gene3D" id="3.20.20.450">
    <property type="entry name" value="EAL domain"/>
    <property type="match status" value="1"/>
</dbReference>
<evidence type="ECO:0000313" key="5">
    <source>
        <dbReference type="EMBL" id="NMG74023.1"/>
    </source>
</evidence>
<dbReference type="InterPro" id="IPR000160">
    <property type="entry name" value="GGDEF_dom"/>
</dbReference>
<dbReference type="Pfam" id="PF13426">
    <property type="entry name" value="PAS_9"/>
    <property type="match status" value="2"/>
</dbReference>
<feature type="domain" description="PAS" evidence="1">
    <location>
        <begin position="183"/>
        <end position="229"/>
    </location>
</feature>
<gene>
    <name evidence="5" type="ORF">GPA25_04555</name>
</gene>
<sequence>MGKKAVSKDPLRTAAEAQFGSAPAVPQRSVDALLHELQVHQIELEMQNEALRHAHIDMEESRDRYVNLFDFAPVGYLTLSRDAMVVEANLVAATLMRVPRSKLNQRHFENFIAPHDHERWRRHITAAWQGPANLTLNCELLLKRGDGSCFPAQLQCVVMEMAGSTPVVRIAFTDISERKRAEEEQRIAAIAFESQEGMIVTDANGVIIKVNRAFTELSGFSPGEALGKTPALLSSGRHDRAFFKNMWQTLKEKHYWQGEIWNRRKNGQIYVAWLTISAVTTPDGSVSHYVGAFSDTTEKSEAAAEIHRLAFYDPLTHLPNRRLLHDRLAHALATTSRSGLCGAILFLDLDNFKTLNDTRGHDVGDLLLVEVAQRVRAGLREGDTVARLGGDEFVMILEGLSAEVEEAALLAKQVGEKLNEAIAQPFDLGDLEFHCTTSIGVRLLCAQDTVEELLKHADLALYQAKSAGRNTVRFYDPSMQAALDRRSTLENELRHAIRRGQFVLHYQPQFDNTRRIIGAEALLRWQHPKHGLIAPGDFIPLSEQSDIILPIGRWVLETACAQLNAWSCDERTRELRLGVNISARQFRQPGFIDQVCNVLEANNANPQRLTLELTESMVLDNVADTIQKIEMIKRLGVHFSLDDFGTGFSSFSCLTRLSLDQLKIDKSFVLNLPEQGTDAVIVTAIITMARSLGLNIIAEGVETEAQRAFLDSHGCHAYQGHLFSRPLPVEAFDAFVSGIYA</sequence>